<dbReference type="RefSeq" id="WP_073321377.1">
    <property type="nucleotide sequence ID" value="NZ_FQWD01000003.1"/>
</dbReference>
<evidence type="ECO:0000256" key="7">
    <source>
        <dbReference type="ARBA" id="ARBA00022679"/>
    </source>
</evidence>
<dbReference type="HAMAP" id="MF_00409">
    <property type="entry name" value="LpxK"/>
    <property type="match status" value="1"/>
</dbReference>
<evidence type="ECO:0000256" key="8">
    <source>
        <dbReference type="ARBA" id="ARBA00022741"/>
    </source>
</evidence>
<evidence type="ECO:0000256" key="4">
    <source>
        <dbReference type="ARBA" id="ARBA00016436"/>
    </source>
</evidence>
<dbReference type="Pfam" id="PF02606">
    <property type="entry name" value="LpxK"/>
    <property type="match status" value="1"/>
</dbReference>
<dbReference type="GO" id="GO:0005886">
    <property type="term" value="C:plasma membrane"/>
    <property type="evidence" value="ECO:0007669"/>
    <property type="project" value="TreeGrafter"/>
</dbReference>
<name>A0A1M5IXM9_9ALTE</name>
<evidence type="ECO:0000256" key="14">
    <source>
        <dbReference type="SAM" id="Phobius"/>
    </source>
</evidence>
<comment type="similarity">
    <text evidence="13">Belongs to the LpxK family.</text>
</comment>
<keyword evidence="14" id="KW-0472">Membrane</keyword>
<evidence type="ECO:0000256" key="1">
    <source>
        <dbReference type="ARBA" id="ARBA00002274"/>
    </source>
</evidence>
<dbReference type="EC" id="2.7.1.130" evidence="3 13"/>
<evidence type="ECO:0000256" key="13">
    <source>
        <dbReference type="HAMAP-Rule" id="MF_00409"/>
    </source>
</evidence>
<dbReference type="Proteomes" id="UP000184520">
    <property type="component" value="Unassembled WGS sequence"/>
</dbReference>
<keyword evidence="16" id="KW-1185">Reference proteome</keyword>
<evidence type="ECO:0000256" key="6">
    <source>
        <dbReference type="ARBA" id="ARBA00022556"/>
    </source>
</evidence>
<comment type="pathway">
    <text evidence="2 13">Glycolipid biosynthesis; lipid IV(A) biosynthesis; lipid IV(A) from (3R)-3-hydroxytetradecanoyl-[acyl-carrier-protein] and UDP-N-acetyl-alpha-D-glucosamine: step 6/6.</text>
</comment>
<dbReference type="InterPro" id="IPR027417">
    <property type="entry name" value="P-loop_NTPase"/>
</dbReference>
<dbReference type="GO" id="GO:0005524">
    <property type="term" value="F:ATP binding"/>
    <property type="evidence" value="ECO:0007669"/>
    <property type="project" value="UniProtKB-UniRule"/>
</dbReference>
<sequence>MNWVTRMWYQGAWYQWLFLPFSLLFAALSGLRRWLYKTGFSKQTAVSAPVIVVGNISVGGNGKTPVVVALCDALKQAGFNVGVVSRGYGSTTTQFPFDVTPDLTPDKTGDEPLLIARRCQVPVVIDPKRPRGAQHLITQHHCDVIISDDGLQHYALGRDIELVVVDGRLFGNGQLLPMGPLREGMWRLETVDTIIFNQGTADSPVPKNLQPYNPIEMRFVPGELHNVVNPQMRLAVSDLANQSKPITALAGIGDPQRFFKQLQQLGLTVDHTVALPDHHAISEDDIPAQAVVMTEKDAVKAAKFAHDDCWYQPISAQFSAQFLDNIIEQLRRIQRQY</sequence>
<protein>
    <recommendedName>
        <fullName evidence="4 13">Tetraacyldisaccharide 4'-kinase</fullName>
        <ecNumber evidence="3 13">2.7.1.130</ecNumber>
    </recommendedName>
    <alternativeName>
        <fullName evidence="12 13">Lipid A 4'-kinase</fullName>
    </alternativeName>
</protein>
<comment type="function">
    <text evidence="1 13">Transfers the gamma-phosphate of ATP to the 4'-position of a tetraacyldisaccharide 1-phosphate intermediate (termed DS-1-P) to form tetraacyldisaccharide 1,4'-bis-phosphate (lipid IVA).</text>
</comment>
<keyword evidence="6 13" id="KW-0441">Lipid A biosynthesis</keyword>
<evidence type="ECO:0000313" key="15">
    <source>
        <dbReference type="EMBL" id="SHG33056.1"/>
    </source>
</evidence>
<dbReference type="PANTHER" id="PTHR42724">
    <property type="entry name" value="TETRAACYLDISACCHARIDE 4'-KINASE"/>
    <property type="match status" value="1"/>
</dbReference>
<feature type="binding site" evidence="13">
    <location>
        <begin position="57"/>
        <end position="64"/>
    </location>
    <ligand>
        <name>ATP</name>
        <dbReference type="ChEBI" id="CHEBI:30616"/>
    </ligand>
</feature>
<dbReference type="AlphaFoldDB" id="A0A1M5IXM9"/>
<keyword evidence="5 13" id="KW-0444">Lipid biosynthesis</keyword>
<dbReference type="GO" id="GO:0009029">
    <property type="term" value="F:lipid-A 4'-kinase activity"/>
    <property type="evidence" value="ECO:0007669"/>
    <property type="project" value="UniProtKB-UniRule"/>
</dbReference>
<keyword evidence="10 13" id="KW-0067">ATP-binding</keyword>
<evidence type="ECO:0000256" key="2">
    <source>
        <dbReference type="ARBA" id="ARBA00004870"/>
    </source>
</evidence>
<dbReference type="STRING" id="634436.SAMN05216361_1852"/>
<accession>A0A1M5IXM9</accession>
<evidence type="ECO:0000313" key="16">
    <source>
        <dbReference type="Proteomes" id="UP000184520"/>
    </source>
</evidence>
<proteinExistence type="inferred from homology"/>
<keyword evidence="14" id="KW-1133">Transmembrane helix</keyword>
<evidence type="ECO:0000256" key="10">
    <source>
        <dbReference type="ARBA" id="ARBA00022840"/>
    </source>
</evidence>
<evidence type="ECO:0000256" key="5">
    <source>
        <dbReference type="ARBA" id="ARBA00022516"/>
    </source>
</evidence>
<evidence type="ECO:0000256" key="3">
    <source>
        <dbReference type="ARBA" id="ARBA00012071"/>
    </source>
</evidence>
<dbReference type="GO" id="GO:0009244">
    <property type="term" value="P:lipopolysaccharide core region biosynthetic process"/>
    <property type="evidence" value="ECO:0007669"/>
    <property type="project" value="TreeGrafter"/>
</dbReference>
<reference evidence="16" key="1">
    <citation type="submission" date="2016-11" db="EMBL/GenBank/DDBJ databases">
        <authorList>
            <person name="Varghese N."/>
            <person name="Submissions S."/>
        </authorList>
    </citation>
    <scope>NUCLEOTIDE SEQUENCE [LARGE SCALE GENOMIC DNA]</scope>
    <source>
        <strain evidence="16">CGMCC 1.8995</strain>
    </source>
</reference>
<feature type="transmembrane region" description="Helical" evidence="14">
    <location>
        <begin position="12"/>
        <end position="31"/>
    </location>
</feature>
<keyword evidence="8 13" id="KW-0547">Nucleotide-binding</keyword>
<evidence type="ECO:0000256" key="12">
    <source>
        <dbReference type="ARBA" id="ARBA00029757"/>
    </source>
</evidence>
<keyword evidence="11 13" id="KW-0443">Lipid metabolism</keyword>
<dbReference type="InterPro" id="IPR003758">
    <property type="entry name" value="LpxK"/>
</dbReference>
<gene>
    <name evidence="13" type="primary">lpxK</name>
    <name evidence="15" type="ORF">SAMN05216361_1852</name>
</gene>
<dbReference type="EMBL" id="FQWD01000003">
    <property type="protein sequence ID" value="SHG33056.1"/>
    <property type="molecule type" value="Genomic_DNA"/>
</dbReference>
<dbReference type="OrthoDB" id="9766423at2"/>
<dbReference type="UniPathway" id="UPA00359">
    <property type="reaction ID" value="UER00482"/>
</dbReference>
<dbReference type="NCBIfam" id="TIGR00682">
    <property type="entry name" value="lpxK"/>
    <property type="match status" value="1"/>
</dbReference>
<dbReference type="PANTHER" id="PTHR42724:SF1">
    <property type="entry name" value="TETRAACYLDISACCHARIDE 4'-KINASE, MITOCHONDRIAL-RELATED"/>
    <property type="match status" value="1"/>
</dbReference>
<organism evidence="15 16">
    <name type="scientific">Marisediminitalea aggregata</name>
    <dbReference type="NCBI Taxonomy" id="634436"/>
    <lineage>
        <taxon>Bacteria</taxon>
        <taxon>Pseudomonadati</taxon>
        <taxon>Pseudomonadota</taxon>
        <taxon>Gammaproteobacteria</taxon>
        <taxon>Alteromonadales</taxon>
        <taxon>Alteromonadaceae</taxon>
        <taxon>Marisediminitalea</taxon>
    </lineage>
</organism>
<dbReference type="CDD" id="cd01983">
    <property type="entry name" value="SIMIBI"/>
    <property type="match status" value="1"/>
</dbReference>
<keyword evidence="7 13" id="KW-0808">Transferase</keyword>
<dbReference type="SUPFAM" id="SSF52540">
    <property type="entry name" value="P-loop containing nucleoside triphosphate hydrolases"/>
    <property type="match status" value="1"/>
</dbReference>
<dbReference type="GO" id="GO:0009245">
    <property type="term" value="P:lipid A biosynthetic process"/>
    <property type="evidence" value="ECO:0007669"/>
    <property type="project" value="UniProtKB-UniRule"/>
</dbReference>
<evidence type="ECO:0000256" key="9">
    <source>
        <dbReference type="ARBA" id="ARBA00022777"/>
    </source>
</evidence>
<comment type="catalytic activity">
    <reaction evidence="13">
        <text>a lipid A disaccharide + ATP = a lipid IVA + ADP + H(+)</text>
        <dbReference type="Rhea" id="RHEA:67840"/>
        <dbReference type="ChEBI" id="CHEBI:15378"/>
        <dbReference type="ChEBI" id="CHEBI:30616"/>
        <dbReference type="ChEBI" id="CHEBI:176343"/>
        <dbReference type="ChEBI" id="CHEBI:176425"/>
        <dbReference type="ChEBI" id="CHEBI:456216"/>
        <dbReference type="EC" id="2.7.1.130"/>
    </reaction>
</comment>
<keyword evidence="9 13" id="KW-0418">Kinase</keyword>
<evidence type="ECO:0000256" key="11">
    <source>
        <dbReference type="ARBA" id="ARBA00023098"/>
    </source>
</evidence>
<keyword evidence="14" id="KW-0812">Transmembrane</keyword>